<sequence length="304" mass="32325">MPSNSYGFIGLGAMGMPMVSKALAAQLNVHIFDTNAAAVDVLVAQGAKRQDSAAAVANAVETVFVSLPNAPIVEAVALGEAGLIHGKRIKHYIDLSTTGPTMARKVGDAMAERGVSVLDAPVSGGPIGVRNETLAVMASGSEQTLERARPFLATFAKTFVHLGPDVGKAQILKLANNLLTATSMVIVGEALAFAEKGGIEPEDLFRIINAGSGRSWVSEIAYPKHVVTRRYDQNFRTELMHKDVTLCMQEAERMGVPMWLGANVRQFWQFAMTQGMADADCSRIAALIEGWAGLNIEDAAEAAE</sequence>
<dbReference type="PANTHER" id="PTHR22981:SF7">
    <property type="entry name" value="3-HYDROXYISOBUTYRATE DEHYDROGENASE, MITOCHONDRIAL"/>
    <property type="match status" value="1"/>
</dbReference>
<evidence type="ECO:0000256" key="2">
    <source>
        <dbReference type="ARBA" id="ARBA00023027"/>
    </source>
</evidence>
<dbReference type="InterPro" id="IPR029154">
    <property type="entry name" value="HIBADH-like_NADP-bd"/>
</dbReference>
<dbReference type="InterPro" id="IPR015815">
    <property type="entry name" value="HIBADH-related"/>
</dbReference>
<feature type="domain" description="3-hydroxyisobutyrate dehydrogenase-like NAD-binding" evidence="5">
    <location>
        <begin position="167"/>
        <end position="287"/>
    </location>
</feature>
<dbReference type="PANTHER" id="PTHR22981">
    <property type="entry name" value="3-HYDROXYISOBUTYRATE DEHYDROGENASE-RELATED"/>
    <property type="match status" value="1"/>
</dbReference>
<dbReference type="GO" id="GO:0051287">
    <property type="term" value="F:NAD binding"/>
    <property type="evidence" value="ECO:0007669"/>
    <property type="project" value="InterPro"/>
</dbReference>
<keyword evidence="7" id="KW-1185">Reference proteome</keyword>
<evidence type="ECO:0000256" key="3">
    <source>
        <dbReference type="PIRSR" id="PIRSR000103-1"/>
    </source>
</evidence>
<proteinExistence type="predicted"/>
<dbReference type="InterPro" id="IPR006115">
    <property type="entry name" value="6PGDH_NADP-bd"/>
</dbReference>
<evidence type="ECO:0000256" key="1">
    <source>
        <dbReference type="ARBA" id="ARBA00023002"/>
    </source>
</evidence>
<feature type="domain" description="6-phosphogluconate dehydrogenase NADP-binding" evidence="4">
    <location>
        <begin position="6"/>
        <end position="163"/>
    </location>
</feature>
<evidence type="ECO:0000259" key="4">
    <source>
        <dbReference type="Pfam" id="PF03446"/>
    </source>
</evidence>
<gene>
    <name evidence="6" type="ORF">LRP29_13795</name>
</gene>
<dbReference type="GO" id="GO:0016616">
    <property type="term" value="F:oxidoreductase activity, acting on the CH-OH group of donors, NAD or NADP as acceptor"/>
    <property type="evidence" value="ECO:0007669"/>
    <property type="project" value="TreeGrafter"/>
</dbReference>
<name>A0AB38TH68_9HYPH</name>
<dbReference type="EMBL" id="CP088147">
    <property type="protein sequence ID" value="UTU54391.1"/>
    <property type="molecule type" value="Genomic_DNA"/>
</dbReference>
<protein>
    <submittedName>
        <fullName evidence="6">NAD(P)-dependent oxidoreductase</fullName>
    </submittedName>
</protein>
<dbReference type="InterPro" id="IPR036291">
    <property type="entry name" value="NAD(P)-bd_dom_sf"/>
</dbReference>
<keyword evidence="2" id="KW-0520">NAD</keyword>
<reference evidence="6 7" key="1">
    <citation type="journal article" date="2022" name="Microbiol. Resour. Announc.">
        <title>Complete Genome Sequence of Mesorhizobium ciceri Strain R30, a Rhizobium Used as a Commercial Inoculant for Chickpea in Argentina.</title>
        <authorList>
            <person name="Foresto E."/>
            <person name="Revale S."/>
            <person name="Primo E."/>
            <person name="Nievas F."/>
            <person name="Carezzano E."/>
            <person name="Puente M."/>
            <person name="Alzari P."/>
            <person name="Mart M."/>
            <person name="Ben-Assaya M."/>
            <person name="Mornico D."/>
            <person name="Santoro M."/>
            <person name="Mart F."/>
            <person name="Giordano W."/>
            <person name="Bogino P."/>
        </authorList>
    </citation>
    <scope>NUCLEOTIDE SEQUENCE [LARGE SCALE GENOMIC DNA]</scope>
    <source>
        <strain evidence="6 7">R30</strain>
    </source>
</reference>
<dbReference type="Pfam" id="PF14833">
    <property type="entry name" value="NAD_binding_11"/>
    <property type="match status" value="1"/>
</dbReference>
<dbReference type="Gene3D" id="3.40.50.720">
    <property type="entry name" value="NAD(P)-binding Rossmann-like Domain"/>
    <property type="match status" value="1"/>
</dbReference>
<dbReference type="Pfam" id="PF03446">
    <property type="entry name" value="NAD_binding_2"/>
    <property type="match status" value="1"/>
</dbReference>
<evidence type="ECO:0000259" key="5">
    <source>
        <dbReference type="Pfam" id="PF14833"/>
    </source>
</evidence>
<keyword evidence="1" id="KW-0560">Oxidoreductase</keyword>
<accession>A0AB38TH68</accession>
<dbReference type="PIRSF" id="PIRSF000103">
    <property type="entry name" value="HIBADH"/>
    <property type="match status" value="1"/>
</dbReference>
<dbReference type="Gene3D" id="1.10.1040.10">
    <property type="entry name" value="N-(1-d-carboxylethyl)-l-norvaline Dehydrogenase, domain 2"/>
    <property type="match status" value="1"/>
</dbReference>
<organism evidence="6 7">
    <name type="scientific">Mesorhizobium ciceri</name>
    <dbReference type="NCBI Taxonomy" id="39645"/>
    <lineage>
        <taxon>Bacteria</taxon>
        <taxon>Pseudomonadati</taxon>
        <taxon>Pseudomonadota</taxon>
        <taxon>Alphaproteobacteria</taxon>
        <taxon>Hyphomicrobiales</taxon>
        <taxon>Phyllobacteriaceae</taxon>
        <taxon>Mesorhizobium</taxon>
    </lineage>
</organism>
<dbReference type="SUPFAM" id="SSF51735">
    <property type="entry name" value="NAD(P)-binding Rossmann-fold domains"/>
    <property type="match status" value="1"/>
</dbReference>
<dbReference type="GO" id="GO:0050661">
    <property type="term" value="F:NADP binding"/>
    <property type="evidence" value="ECO:0007669"/>
    <property type="project" value="InterPro"/>
</dbReference>
<evidence type="ECO:0000313" key="7">
    <source>
        <dbReference type="Proteomes" id="UP001060070"/>
    </source>
</evidence>
<dbReference type="SUPFAM" id="SSF48179">
    <property type="entry name" value="6-phosphogluconate dehydrogenase C-terminal domain-like"/>
    <property type="match status" value="1"/>
</dbReference>
<dbReference type="Proteomes" id="UP001060070">
    <property type="component" value="Chromosome"/>
</dbReference>
<feature type="active site" evidence="3">
    <location>
        <position position="173"/>
    </location>
</feature>
<dbReference type="InterPro" id="IPR013328">
    <property type="entry name" value="6PGD_dom2"/>
</dbReference>
<dbReference type="InterPro" id="IPR008927">
    <property type="entry name" value="6-PGluconate_DH-like_C_sf"/>
</dbReference>
<dbReference type="RefSeq" id="WP_024505470.1">
    <property type="nucleotide sequence ID" value="NZ_CP088147.1"/>
</dbReference>
<evidence type="ECO:0000313" key="6">
    <source>
        <dbReference type="EMBL" id="UTU54391.1"/>
    </source>
</evidence>
<dbReference type="AlphaFoldDB" id="A0AB38TH68"/>